<dbReference type="GO" id="GO:0010181">
    <property type="term" value="F:FMN binding"/>
    <property type="evidence" value="ECO:0007669"/>
    <property type="project" value="TreeGrafter"/>
</dbReference>
<dbReference type="STRING" id="1220578.FPE01S_02_04220"/>
<dbReference type="InterPro" id="IPR005025">
    <property type="entry name" value="FMN_Rdtase-like_dom"/>
</dbReference>
<organism evidence="2 3">
    <name type="scientific">Flavihumibacter petaseus NBRC 106054</name>
    <dbReference type="NCBI Taxonomy" id="1220578"/>
    <lineage>
        <taxon>Bacteria</taxon>
        <taxon>Pseudomonadati</taxon>
        <taxon>Bacteroidota</taxon>
        <taxon>Chitinophagia</taxon>
        <taxon>Chitinophagales</taxon>
        <taxon>Chitinophagaceae</taxon>
        <taxon>Flavihumibacter</taxon>
    </lineage>
</organism>
<accession>A0A0E9MZY6</accession>
<keyword evidence="3" id="KW-1185">Reference proteome</keyword>
<comment type="caution">
    <text evidence="2">The sequence shown here is derived from an EMBL/GenBank/DDBJ whole genome shotgun (WGS) entry which is preliminary data.</text>
</comment>
<dbReference type="RefSeq" id="WP_046369215.1">
    <property type="nucleotide sequence ID" value="NZ_BBWV01000002.1"/>
</dbReference>
<evidence type="ECO:0000313" key="3">
    <source>
        <dbReference type="Proteomes" id="UP000033121"/>
    </source>
</evidence>
<dbReference type="SUPFAM" id="SSF52218">
    <property type="entry name" value="Flavoproteins"/>
    <property type="match status" value="1"/>
</dbReference>
<protein>
    <submittedName>
        <fullName evidence="2">Putative oxidoreductase</fullName>
    </submittedName>
</protein>
<dbReference type="InterPro" id="IPR050712">
    <property type="entry name" value="NAD(P)H-dep_reductase"/>
</dbReference>
<dbReference type="Gene3D" id="3.40.50.360">
    <property type="match status" value="1"/>
</dbReference>
<sequence length="166" mass="18304">MYTIISGTNRPGSNTIKIAAQYQELLKAKGIDAKMISLENLEVGTRNDAIRALEETILIPSEKFIFVSPEYNGSIPGVLKSLFDSSDIQRVWWGKKALLTGVSTGRAGNLRGMEHLTGILHYMKVVVHPNKLPISVVNVLLNLDGTIKDPATLRAIDQQLNEFIAF</sequence>
<dbReference type="PANTHER" id="PTHR30543">
    <property type="entry name" value="CHROMATE REDUCTASE"/>
    <property type="match status" value="1"/>
</dbReference>
<dbReference type="GO" id="GO:0005829">
    <property type="term" value="C:cytosol"/>
    <property type="evidence" value="ECO:0007669"/>
    <property type="project" value="TreeGrafter"/>
</dbReference>
<evidence type="ECO:0000313" key="2">
    <source>
        <dbReference type="EMBL" id="GAO43317.1"/>
    </source>
</evidence>
<feature type="domain" description="NADPH-dependent FMN reductase-like" evidence="1">
    <location>
        <begin position="4"/>
        <end position="131"/>
    </location>
</feature>
<dbReference type="Proteomes" id="UP000033121">
    <property type="component" value="Unassembled WGS sequence"/>
</dbReference>
<gene>
    <name evidence="2" type="ORF">FPE01S_02_04220</name>
</gene>
<dbReference type="GO" id="GO:0016491">
    <property type="term" value="F:oxidoreductase activity"/>
    <property type="evidence" value="ECO:0007669"/>
    <property type="project" value="InterPro"/>
</dbReference>
<dbReference type="OrthoDB" id="9812295at2"/>
<evidence type="ECO:0000259" key="1">
    <source>
        <dbReference type="Pfam" id="PF03358"/>
    </source>
</evidence>
<dbReference type="AlphaFoldDB" id="A0A0E9MZY6"/>
<dbReference type="InterPro" id="IPR029039">
    <property type="entry name" value="Flavoprotein-like_sf"/>
</dbReference>
<name>A0A0E9MZY6_9BACT</name>
<proteinExistence type="predicted"/>
<dbReference type="EMBL" id="BBWV01000002">
    <property type="protein sequence ID" value="GAO43317.1"/>
    <property type="molecule type" value="Genomic_DNA"/>
</dbReference>
<dbReference type="PANTHER" id="PTHR30543:SF21">
    <property type="entry name" value="NAD(P)H-DEPENDENT FMN REDUCTASE LOT6"/>
    <property type="match status" value="1"/>
</dbReference>
<dbReference type="Pfam" id="PF03358">
    <property type="entry name" value="FMN_red"/>
    <property type="match status" value="1"/>
</dbReference>
<reference evidence="2 3" key="1">
    <citation type="submission" date="2015-04" db="EMBL/GenBank/DDBJ databases">
        <title>Whole genome shotgun sequence of Flavihumibacter petaseus NBRC 106054.</title>
        <authorList>
            <person name="Miyazawa S."/>
            <person name="Hosoyama A."/>
            <person name="Hashimoto M."/>
            <person name="Noguchi M."/>
            <person name="Tsuchikane K."/>
            <person name="Ohji S."/>
            <person name="Yamazoe A."/>
            <person name="Ichikawa N."/>
            <person name="Kimura A."/>
            <person name="Fujita N."/>
        </authorList>
    </citation>
    <scope>NUCLEOTIDE SEQUENCE [LARGE SCALE GENOMIC DNA]</scope>
    <source>
        <strain evidence="2 3">NBRC 106054</strain>
    </source>
</reference>